<dbReference type="InterPro" id="IPR050374">
    <property type="entry name" value="RRT5_SRSF_SR"/>
</dbReference>
<name>A0AAV9X6V4_9PEZI</name>
<evidence type="ECO:0000256" key="3">
    <source>
        <dbReference type="SAM" id="MobiDB-lite"/>
    </source>
</evidence>
<keyword evidence="6" id="KW-1185">Reference proteome</keyword>
<dbReference type="GO" id="GO:0003729">
    <property type="term" value="F:mRNA binding"/>
    <property type="evidence" value="ECO:0007669"/>
    <property type="project" value="TreeGrafter"/>
</dbReference>
<feature type="region of interest" description="Disordered" evidence="3">
    <location>
        <begin position="580"/>
        <end position="631"/>
    </location>
</feature>
<protein>
    <recommendedName>
        <fullName evidence="4">RRM domain-containing protein</fullName>
    </recommendedName>
</protein>
<dbReference type="GO" id="GO:0005634">
    <property type="term" value="C:nucleus"/>
    <property type="evidence" value="ECO:0007669"/>
    <property type="project" value="TreeGrafter"/>
</dbReference>
<feature type="compositionally biased region" description="Low complexity" evidence="3">
    <location>
        <begin position="580"/>
        <end position="590"/>
    </location>
</feature>
<dbReference type="PROSITE" id="PS50102">
    <property type="entry name" value="RRM"/>
    <property type="match status" value="2"/>
</dbReference>
<feature type="region of interest" description="Disordered" evidence="3">
    <location>
        <begin position="421"/>
        <end position="470"/>
    </location>
</feature>
<evidence type="ECO:0000259" key="4">
    <source>
        <dbReference type="PROSITE" id="PS50102"/>
    </source>
</evidence>
<dbReference type="CDD" id="cd00590">
    <property type="entry name" value="RRM_SF"/>
    <property type="match status" value="1"/>
</dbReference>
<dbReference type="PANTHER" id="PTHR23003">
    <property type="entry name" value="RNA RECOGNITION MOTIF RRM DOMAIN CONTAINING PROTEIN"/>
    <property type="match status" value="1"/>
</dbReference>
<accession>A0AAV9X6V4</accession>
<comment type="caution">
    <text evidence="5">The sequence shown here is derived from an EMBL/GenBank/DDBJ whole genome shotgun (WGS) entry which is preliminary data.</text>
</comment>
<feature type="compositionally biased region" description="Polar residues" evidence="3">
    <location>
        <begin position="287"/>
        <end position="335"/>
    </location>
</feature>
<keyword evidence="1 2" id="KW-0694">RNA-binding</keyword>
<feature type="domain" description="RRM" evidence="4">
    <location>
        <begin position="17"/>
        <end position="95"/>
    </location>
</feature>
<feature type="compositionally biased region" description="Low complexity" evidence="3">
    <location>
        <begin position="263"/>
        <end position="284"/>
    </location>
</feature>
<dbReference type="SMART" id="SM00360">
    <property type="entry name" value="RRM"/>
    <property type="match status" value="2"/>
</dbReference>
<reference evidence="5 6" key="1">
    <citation type="submission" date="2019-10" db="EMBL/GenBank/DDBJ databases">
        <authorList>
            <person name="Palmer J.M."/>
        </authorList>
    </citation>
    <scope>NUCLEOTIDE SEQUENCE [LARGE SCALE GENOMIC DNA]</scope>
    <source>
        <strain evidence="5 6">TWF694</strain>
    </source>
</reference>
<evidence type="ECO:0000256" key="1">
    <source>
        <dbReference type="ARBA" id="ARBA00022884"/>
    </source>
</evidence>
<dbReference type="PANTHER" id="PTHR23003:SF3">
    <property type="entry name" value="FI21236P1-RELATED"/>
    <property type="match status" value="1"/>
</dbReference>
<dbReference type="InterPro" id="IPR012677">
    <property type="entry name" value="Nucleotide-bd_a/b_plait_sf"/>
</dbReference>
<dbReference type="InterPro" id="IPR035979">
    <property type="entry name" value="RBD_domain_sf"/>
</dbReference>
<dbReference type="InterPro" id="IPR000504">
    <property type="entry name" value="RRM_dom"/>
</dbReference>
<dbReference type="SUPFAM" id="SSF54928">
    <property type="entry name" value="RNA-binding domain, RBD"/>
    <property type="match status" value="2"/>
</dbReference>
<feature type="compositionally biased region" description="Gly residues" evidence="3">
    <location>
        <begin position="591"/>
        <end position="600"/>
    </location>
</feature>
<feature type="region of interest" description="Disordered" evidence="3">
    <location>
        <begin position="259"/>
        <end position="348"/>
    </location>
</feature>
<feature type="compositionally biased region" description="Low complexity" evidence="3">
    <location>
        <begin position="421"/>
        <end position="440"/>
    </location>
</feature>
<dbReference type="GO" id="GO:1990904">
    <property type="term" value="C:ribonucleoprotein complex"/>
    <property type="evidence" value="ECO:0007669"/>
    <property type="project" value="TreeGrafter"/>
</dbReference>
<proteinExistence type="predicted"/>
<sequence>MGNVLQRPAGALNSDEYIILVGNIPWRGRWQDLKDLVREITPNVQRVEIYLTQDGRSRGFGYIIVKEKDEAAKVVDRLDGYEWHGRALMVKLGNEANPVPVLAQEPNTILPSEGSSLPEYVPVPPLPSDYSNNANFSGYSNLVPSQLAAYNEWIAIQAYHHFIALAHNAGVYIQEERLRSQQRLTNNEEEIIDADNNNFQALGLVDGVANSQATGSVSPTRDSEQMLEEYRRQAGVAQRNAGFHSTRHHALLQEERSRFQDNSPGFHSSSSSSTPSSSSQFSKTPSRRGTPNQPSNNRQQSHFLTISPSQHSFPNFTLTHQGPSSSSMNFSNPHYITQRGLPDPSSQRMPHPYTTISPTFGESISSHRSSNNQDRANMSIRNLNNTPQFSPQSDMQLVPSFYTIQSTGGYTYRNTGLAGGNPMASGSSPAPSPSHYPGSGQQNFQYPNTGHPGGGGYHHQPHQPAAIPPTPVFINNAAGVPVNLSHGAVQTESRGIFIGNLPYNTHWRDLRTFLSPAGNIIRCDVPRKPNNKGRGYATVLYSSAREAEQACDLFNGTMYQGRQIRVRLDTYANTKVADTGGQVTSASTGSVSGGGSGSGGNQSSFFTDGDVEQGGNQGEDQGGRRKSSASV</sequence>
<evidence type="ECO:0000313" key="6">
    <source>
        <dbReference type="Proteomes" id="UP001365542"/>
    </source>
</evidence>
<evidence type="ECO:0000313" key="5">
    <source>
        <dbReference type="EMBL" id="KAK6537827.1"/>
    </source>
</evidence>
<dbReference type="GO" id="GO:0005737">
    <property type="term" value="C:cytoplasm"/>
    <property type="evidence" value="ECO:0007669"/>
    <property type="project" value="TreeGrafter"/>
</dbReference>
<dbReference type="Proteomes" id="UP001365542">
    <property type="component" value="Unassembled WGS sequence"/>
</dbReference>
<dbReference type="Pfam" id="PF00076">
    <property type="entry name" value="RRM_1"/>
    <property type="match status" value="2"/>
</dbReference>
<dbReference type="AlphaFoldDB" id="A0AAV9X6V4"/>
<dbReference type="EMBL" id="JAVHJO010000008">
    <property type="protein sequence ID" value="KAK6537827.1"/>
    <property type="molecule type" value="Genomic_DNA"/>
</dbReference>
<gene>
    <name evidence="5" type="ORF">TWF694_010730</name>
</gene>
<organism evidence="5 6">
    <name type="scientific">Orbilia ellipsospora</name>
    <dbReference type="NCBI Taxonomy" id="2528407"/>
    <lineage>
        <taxon>Eukaryota</taxon>
        <taxon>Fungi</taxon>
        <taxon>Dikarya</taxon>
        <taxon>Ascomycota</taxon>
        <taxon>Pezizomycotina</taxon>
        <taxon>Orbiliomycetes</taxon>
        <taxon>Orbiliales</taxon>
        <taxon>Orbiliaceae</taxon>
        <taxon>Orbilia</taxon>
    </lineage>
</organism>
<evidence type="ECO:0000256" key="2">
    <source>
        <dbReference type="PROSITE-ProRule" id="PRU00176"/>
    </source>
</evidence>
<dbReference type="Gene3D" id="3.30.70.330">
    <property type="match status" value="2"/>
</dbReference>
<feature type="domain" description="RRM" evidence="4">
    <location>
        <begin position="494"/>
        <end position="571"/>
    </location>
</feature>